<keyword evidence="4" id="KW-0547">Nucleotide-binding</keyword>
<dbReference type="SUPFAM" id="SSF49384">
    <property type="entry name" value="Carbohydrate-binding domain"/>
    <property type="match status" value="1"/>
</dbReference>
<comment type="similarity">
    <text evidence="4">Belongs to the 5'-nucleotidase family.</text>
</comment>
<reference evidence="6 7" key="1">
    <citation type="submission" date="2023-07" db="EMBL/GenBank/DDBJ databases">
        <title>Description of novel actinomycetes strains, isolated from tidal flat sediment.</title>
        <authorList>
            <person name="Lu C."/>
        </authorList>
    </citation>
    <scope>NUCLEOTIDE SEQUENCE [LARGE SCALE GENOMIC DNA]</scope>
    <source>
        <strain evidence="6 7">SYSU T00b441</strain>
    </source>
</reference>
<dbReference type="Proteomes" id="UP001232536">
    <property type="component" value="Unassembled WGS sequence"/>
</dbReference>
<evidence type="ECO:0000313" key="6">
    <source>
        <dbReference type="EMBL" id="MDO8105887.1"/>
    </source>
</evidence>
<evidence type="ECO:0000313" key="7">
    <source>
        <dbReference type="Proteomes" id="UP001232536"/>
    </source>
</evidence>
<dbReference type="Pfam" id="PF00149">
    <property type="entry name" value="Metallophos"/>
    <property type="match status" value="1"/>
</dbReference>
<dbReference type="Gene3D" id="2.60.40.290">
    <property type="match status" value="1"/>
</dbReference>
<dbReference type="SUPFAM" id="SSF56300">
    <property type="entry name" value="Metallo-dependent phosphatases"/>
    <property type="match status" value="1"/>
</dbReference>
<evidence type="ECO:0000259" key="5">
    <source>
        <dbReference type="PROSITE" id="PS51173"/>
    </source>
</evidence>
<evidence type="ECO:0000256" key="1">
    <source>
        <dbReference type="ARBA" id="ARBA00022729"/>
    </source>
</evidence>
<dbReference type="InterPro" id="IPR006311">
    <property type="entry name" value="TAT_signal"/>
</dbReference>
<dbReference type="Pfam" id="PF02872">
    <property type="entry name" value="5_nucleotid_C"/>
    <property type="match status" value="1"/>
</dbReference>
<dbReference type="PANTHER" id="PTHR11575">
    <property type="entry name" value="5'-NUCLEOTIDASE-RELATED"/>
    <property type="match status" value="1"/>
</dbReference>
<dbReference type="PROSITE" id="PS51173">
    <property type="entry name" value="CBM2"/>
    <property type="match status" value="1"/>
</dbReference>
<dbReference type="PANTHER" id="PTHR11575:SF24">
    <property type="entry name" value="5'-NUCLEOTIDASE"/>
    <property type="match status" value="1"/>
</dbReference>
<dbReference type="InterPro" id="IPR008965">
    <property type="entry name" value="CBM2/CBM3_carb-bd_dom_sf"/>
</dbReference>
<keyword evidence="1 4" id="KW-0732">Signal</keyword>
<dbReference type="InterPro" id="IPR029052">
    <property type="entry name" value="Metallo-depent_PP-like"/>
</dbReference>
<dbReference type="PRINTS" id="PR01607">
    <property type="entry name" value="APYRASEFAMLY"/>
</dbReference>
<gene>
    <name evidence="6" type="ORF">Q6348_01605</name>
</gene>
<dbReference type="InterPro" id="IPR012291">
    <property type="entry name" value="CBM2_carb-bd_dom_sf"/>
</dbReference>
<dbReference type="InterPro" id="IPR004843">
    <property type="entry name" value="Calcineurin-like_PHP"/>
</dbReference>
<protein>
    <submittedName>
        <fullName evidence="6">5'-nucleotidase C-terminal domain-containing protein</fullName>
    </submittedName>
</protein>
<dbReference type="PROSITE" id="PS51318">
    <property type="entry name" value="TAT"/>
    <property type="match status" value="1"/>
</dbReference>
<feature type="domain" description="CBM2" evidence="5">
    <location>
        <begin position="644"/>
        <end position="753"/>
    </location>
</feature>
<keyword evidence="7" id="KW-1185">Reference proteome</keyword>
<dbReference type="InterPro" id="IPR008334">
    <property type="entry name" value="5'-Nucleotdase_C"/>
</dbReference>
<dbReference type="SMART" id="SM00637">
    <property type="entry name" value="CBD_II"/>
    <property type="match status" value="1"/>
</dbReference>
<dbReference type="EMBL" id="JAUQYP010000001">
    <property type="protein sequence ID" value="MDO8105887.1"/>
    <property type="molecule type" value="Genomic_DNA"/>
</dbReference>
<dbReference type="InterPro" id="IPR006179">
    <property type="entry name" value="5_nucleotidase/apyrase"/>
</dbReference>
<organism evidence="6 7">
    <name type="scientific">Actinotalea lenta</name>
    <dbReference type="NCBI Taxonomy" id="3064654"/>
    <lineage>
        <taxon>Bacteria</taxon>
        <taxon>Bacillati</taxon>
        <taxon>Actinomycetota</taxon>
        <taxon>Actinomycetes</taxon>
        <taxon>Micrococcales</taxon>
        <taxon>Cellulomonadaceae</taxon>
        <taxon>Actinotalea</taxon>
    </lineage>
</organism>
<evidence type="ECO:0000256" key="4">
    <source>
        <dbReference type="RuleBase" id="RU362119"/>
    </source>
</evidence>
<dbReference type="InterPro" id="IPR001919">
    <property type="entry name" value="CBD2"/>
</dbReference>
<dbReference type="RefSeq" id="WP_304599587.1">
    <property type="nucleotide sequence ID" value="NZ_JAUQYP010000001.1"/>
</dbReference>
<feature type="chain" id="PRO_5044952518" evidence="4">
    <location>
        <begin position="32"/>
        <end position="754"/>
    </location>
</feature>
<keyword evidence="2 4" id="KW-0378">Hydrolase</keyword>
<feature type="signal peptide" evidence="4">
    <location>
        <begin position="1"/>
        <end position="31"/>
    </location>
</feature>
<proteinExistence type="inferred from homology"/>
<keyword evidence="3" id="KW-0326">Glycosidase</keyword>
<accession>A0ABT9D556</accession>
<evidence type="ECO:0000256" key="2">
    <source>
        <dbReference type="ARBA" id="ARBA00022801"/>
    </source>
</evidence>
<name>A0ABT9D556_9CELL</name>
<evidence type="ECO:0000256" key="3">
    <source>
        <dbReference type="ARBA" id="ARBA00023295"/>
    </source>
</evidence>
<dbReference type="InterPro" id="IPR036907">
    <property type="entry name" value="5'-Nucleotdase_C_sf"/>
</dbReference>
<dbReference type="SUPFAM" id="SSF55816">
    <property type="entry name" value="5'-nucleotidase (syn. UDP-sugar hydrolase), C-terminal domain"/>
    <property type="match status" value="1"/>
</dbReference>
<comment type="caution">
    <text evidence="6">The sequence shown here is derived from an EMBL/GenBank/DDBJ whole genome shotgun (WGS) entry which is preliminary data.</text>
</comment>
<dbReference type="Pfam" id="PF00553">
    <property type="entry name" value="CBM_2"/>
    <property type="match status" value="1"/>
</dbReference>
<sequence>MLTTRRRPWRLPVAAAGALALTAGVAPAASAADGDVTIDLYGINDFHGRIEAGSYGVAGAAVLAGAIGQFRAANPNTLFVSAGDNVGASTFTSFIQDDNPTIDALNAAGLDVSALGNHEFDKGRTDVDDHLAPRADFPYLAANLVEAATGEPAFDQYWVTDVDGVRVGFVGAVTEYLPELVSPAGISTLRVAPIVDSVNAVADQLSDGDTANGEADVVVLLVHEGPDSPDLADSTDDSVFGTLVAGLDTNVDAVFSGHTHQAFAHQIPVDGWPAGLTRPVVQSGSYGVNVDHVQLVVDPVTKTVTSNSSEVLPLAGNYPADPTVQAIVDDAVAAAEGPGSVSLGDITADLKRAVQSGGTENRGGESTLGNLVADVQLWAGQSAGGQIAFMNPGGLRQDLLYASSGEGDPDGNVTYREAADVQPFANTLVAENLTGAQVLQVLEEQWQPDGASRPFLKLGVAGLTYTYDPTAAAGSHITQAWVGDQPLDTSATYRVIANSFLAAGGDNFATLADGSEVTDTGQIDLQAMVAYLGEKSPVSPDLAQRSVGVVLPEPPTDGYLPGSTLSVDLSSLLFSNAEGQGDTVVLTVDGQQVGTATIDPSIVDTTDESGRATVELTVPADAEPGPLAVAVSVPSTGTTSSFTIPVAAFPCTVQYQTVQSGWTFLSSVRVTNDTDATVQGWKLTWDWTNHERVRFGIGATVRQRGSHVTALAPWWNPDLSPGESATFLMLGKARHGLVEPATVELNGQQCAIEH</sequence>
<dbReference type="Gene3D" id="3.60.21.10">
    <property type="match status" value="1"/>
</dbReference>
<dbReference type="Gene3D" id="3.90.780.10">
    <property type="entry name" value="5'-Nucleotidase, C-terminal domain"/>
    <property type="match status" value="1"/>
</dbReference>